<dbReference type="AlphaFoldDB" id="A0A386B214"/>
<geneLocation type="chloroplast" evidence="1"/>
<name>A0A386B214_9CHLO</name>
<proteinExistence type="predicted"/>
<accession>A0A386B214</accession>
<sequence length="297" mass="35285">MFIIYIKKYFLFLQGFAQKVTFAFLLIISCRLTFPSSTYACDHLVQSVQLAKSRETFLNITTLKTIQCSAKTKLWREVSDTTDIQNYEPAENQDLELKTQILYTSIKYIAYKLLQYSHKYYKSQQATELLYRSVDRIVDNQRYYDPEHVPMIKSALSTFAKNSPQAVPLLTDTFFENLNLFYLSPLKWITFINEKISSKHYLKRITNEFHSPEKVDAAYKYYSSIDVEYIQTELTESCENFLTYIERKQEIKLTPDNNLSELKHNFQINDFEPFMFNLLLKKLLVNFWASAMFYLYK</sequence>
<keyword evidence="1" id="KW-0934">Plastid</keyword>
<keyword evidence="1" id="KW-0150">Chloroplast</keyword>
<organism evidence="1">
    <name type="scientific">Udotea sp. TZ0819</name>
    <dbReference type="NCBI Taxonomy" id="2364085"/>
    <lineage>
        <taxon>Eukaryota</taxon>
        <taxon>Viridiplantae</taxon>
        <taxon>Chlorophyta</taxon>
        <taxon>core chlorophytes</taxon>
        <taxon>Ulvophyceae</taxon>
        <taxon>TCBD clade</taxon>
        <taxon>Bryopsidales</taxon>
        <taxon>Halimedineae</taxon>
        <taxon>Halimedaceae</taxon>
        <taxon>Udoteae</taxon>
        <taxon>Udotea</taxon>
    </lineage>
</organism>
<dbReference type="EMBL" id="MH591113">
    <property type="protein sequence ID" value="AYC65745.1"/>
    <property type="molecule type" value="Genomic_DNA"/>
</dbReference>
<protein>
    <submittedName>
        <fullName evidence="1">Uncharacterized protein</fullName>
    </submittedName>
</protein>
<gene>
    <name evidence="1" type="primary">orf297</name>
</gene>
<reference evidence="1" key="2">
    <citation type="journal article" date="2019" name="Mol. Phylogenet. Evol.">
        <title>Reassessment of the classification of bryopsidales (chlorophyta) based on chloroplast phylogenomic analyses.</title>
        <authorList>
            <person name="Cremen M.C."/>
            <person name="Leliaert F."/>
            <person name="West J."/>
            <person name="Lam D.W."/>
            <person name="Shimada S."/>
            <person name="Lopez-Bautista J.M."/>
            <person name="Verbruggen H."/>
        </authorList>
    </citation>
    <scope>NUCLEOTIDE SEQUENCE</scope>
</reference>
<dbReference type="PROSITE" id="PS51257">
    <property type="entry name" value="PROKAR_LIPOPROTEIN"/>
    <property type="match status" value="1"/>
</dbReference>
<reference evidence="1" key="1">
    <citation type="submission" date="2018-07" db="EMBL/GenBank/DDBJ databases">
        <authorList>
            <person name="Quirk P.G."/>
            <person name="Krulwich T.A."/>
        </authorList>
    </citation>
    <scope>NUCLEOTIDE SEQUENCE</scope>
</reference>
<evidence type="ECO:0000313" key="1">
    <source>
        <dbReference type="EMBL" id="AYC65745.1"/>
    </source>
</evidence>